<dbReference type="Gene3D" id="3.40.50.2300">
    <property type="match status" value="1"/>
</dbReference>
<dbReference type="CDD" id="cd17557">
    <property type="entry name" value="REC_Rcp-like"/>
    <property type="match status" value="1"/>
</dbReference>
<feature type="modified residue" description="4-aspartylphosphate" evidence="1">
    <location>
        <position position="60"/>
    </location>
</feature>
<dbReference type="InterPro" id="IPR001789">
    <property type="entry name" value="Sig_transdc_resp-reg_receiver"/>
</dbReference>
<keyword evidence="2" id="KW-0175">Coiled coil</keyword>
<reference evidence="5" key="1">
    <citation type="journal article" date="2017" name="Proc. Natl. Acad. Sci. U.S.A.">
        <title>Simulation of Deepwater Horizon oil plume reveals substrate specialization within a complex community of hydrocarbon-degraders.</title>
        <authorList>
            <person name="Hu P."/>
            <person name="Dubinsky E.A."/>
            <person name="Probst A.J."/>
            <person name="Wang J."/>
            <person name="Sieber C.M.K."/>
            <person name="Tom L.M."/>
            <person name="Gardinali P."/>
            <person name="Banfield J.F."/>
            <person name="Atlas R.M."/>
            <person name="Andersen G.L."/>
        </authorList>
    </citation>
    <scope>NUCLEOTIDE SEQUENCE [LARGE SCALE GENOMIC DNA]</scope>
</reference>
<dbReference type="PANTHER" id="PTHR44520">
    <property type="entry name" value="RESPONSE REGULATOR RCP1-RELATED"/>
    <property type="match status" value="1"/>
</dbReference>
<evidence type="ECO:0000313" key="5">
    <source>
        <dbReference type="Proteomes" id="UP000196102"/>
    </source>
</evidence>
<dbReference type="SUPFAM" id="SSF52172">
    <property type="entry name" value="CheY-like"/>
    <property type="match status" value="1"/>
</dbReference>
<dbReference type="InterPro" id="IPR011006">
    <property type="entry name" value="CheY-like_superfamily"/>
</dbReference>
<dbReference type="Proteomes" id="UP000196102">
    <property type="component" value="Unassembled WGS sequence"/>
</dbReference>
<keyword evidence="1" id="KW-0597">Phosphoprotein</keyword>
<feature type="domain" description="Response regulatory" evidence="3">
    <location>
        <begin position="7"/>
        <end position="127"/>
    </location>
</feature>
<name>A0A1Z8AGA8_9FLAO</name>
<dbReference type="PROSITE" id="PS50110">
    <property type="entry name" value="RESPONSE_REGULATORY"/>
    <property type="match status" value="1"/>
</dbReference>
<dbReference type="GO" id="GO:0000160">
    <property type="term" value="P:phosphorelay signal transduction system"/>
    <property type="evidence" value="ECO:0007669"/>
    <property type="project" value="InterPro"/>
</dbReference>
<sequence>MKNIKLKVLLIEDDAIEVMKLKRAISKLELEHELVEAKNGEEALNILKKDHIIPDIIFLDLNMPKINGLEFLKILKEDEVLQYIPTIILTTSNNRKDVLSCYSTGVAGYIIKPLKYDDYVKKIKFTLDYWAMNELIKA</sequence>
<dbReference type="SMART" id="SM00448">
    <property type="entry name" value="REC"/>
    <property type="match status" value="1"/>
</dbReference>
<gene>
    <name evidence="4" type="ORF">A9Q93_13970</name>
</gene>
<dbReference type="InterPro" id="IPR052893">
    <property type="entry name" value="TCS_response_regulator"/>
</dbReference>
<evidence type="ECO:0000256" key="1">
    <source>
        <dbReference type="PROSITE-ProRule" id="PRU00169"/>
    </source>
</evidence>
<evidence type="ECO:0000259" key="3">
    <source>
        <dbReference type="PROSITE" id="PS50110"/>
    </source>
</evidence>
<evidence type="ECO:0000313" key="4">
    <source>
        <dbReference type="EMBL" id="OUS09392.1"/>
    </source>
</evidence>
<accession>A0A1Z8AGA8</accession>
<feature type="coiled-coil region" evidence="2">
    <location>
        <begin position="11"/>
        <end position="38"/>
    </location>
</feature>
<proteinExistence type="predicted"/>
<organism evidence="4 5">
    <name type="scientific">Nonlabens dokdonensis</name>
    <dbReference type="NCBI Taxonomy" id="328515"/>
    <lineage>
        <taxon>Bacteria</taxon>
        <taxon>Pseudomonadati</taxon>
        <taxon>Bacteroidota</taxon>
        <taxon>Flavobacteriia</taxon>
        <taxon>Flavobacteriales</taxon>
        <taxon>Flavobacteriaceae</taxon>
        <taxon>Nonlabens</taxon>
    </lineage>
</organism>
<evidence type="ECO:0000256" key="2">
    <source>
        <dbReference type="SAM" id="Coils"/>
    </source>
</evidence>
<protein>
    <submittedName>
        <fullName evidence="4">Response regulator</fullName>
    </submittedName>
</protein>
<dbReference type="PANTHER" id="PTHR44520:SF2">
    <property type="entry name" value="RESPONSE REGULATOR RCP1"/>
    <property type="match status" value="1"/>
</dbReference>
<dbReference type="EMBL" id="MAAX01000213">
    <property type="protein sequence ID" value="OUS09392.1"/>
    <property type="molecule type" value="Genomic_DNA"/>
</dbReference>
<dbReference type="AlphaFoldDB" id="A0A1Z8AGA8"/>
<dbReference type="Pfam" id="PF00072">
    <property type="entry name" value="Response_reg"/>
    <property type="match status" value="1"/>
</dbReference>
<comment type="caution">
    <text evidence="4">The sequence shown here is derived from an EMBL/GenBank/DDBJ whole genome shotgun (WGS) entry which is preliminary data.</text>
</comment>
<dbReference type="RefSeq" id="WP_303688062.1">
    <property type="nucleotide sequence ID" value="NZ_CAJXYO010000046.1"/>
</dbReference>